<dbReference type="SUPFAM" id="SSF53041">
    <property type="entry name" value="Resolvase-like"/>
    <property type="match status" value="1"/>
</dbReference>
<dbReference type="InterPro" id="IPR006120">
    <property type="entry name" value="Resolvase_HTH_dom"/>
</dbReference>
<evidence type="ECO:0000259" key="5">
    <source>
        <dbReference type="PROSITE" id="PS51736"/>
    </source>
</evidence>
<dbReference type="FunFam" id="3.40.50.1390:FF:000001">
    <property type="entry name" value="DNA recombinase"/>
    <property type="match status" value="1"/>
</dbReference>
<dbReference type="PANTHER" id="PTHR30461:SF2">
    <property type="entry name" value="SERINE RECOMBINASE PINE-RELATED"/>
    <property type="match status" value="1"/>
</dbReference>
<dbReference type="InterPro" id="IPR006119">
    <property type="entry name" value="Resolv_N"/>
</dbReference>
<dbReference type="GO" id="GO:0015074">
    <property type="term" value="P:DNA integration"/>
    <property type="evidence" value="ECO:0007669"/>
    <property type="project" value="UniProtKB-KW"/>
</dbReference>
<organism evidence="6">
    <name type="scientific">freshwater metagenome</name>
    <dbReference type="NCBI Taxonomy" id="449393"/>
    <lineage>
        <taxon>unclassified sequences</taxon>
        <taxon>metagenomes</taxon>
        <taxon>ecological metagenomes</taxon>
    </lineage>
</organism>
<dbReference type="Pfam" id="PF02796">
    <property type="entry name" value="HTH_7"/>
    <property type="match status" value="1"/>
</dbReference>
<dbReference type="CDD" id="cd03768">
    <property type="entry name" value="SR_ResInv"/>
    <property type="match status" value="1"/>
</dbReference>
<gene>
    <name evidence="6" type="ORF">UFOPK3406_00495</name>
</gene>
<dbReference type="GO" id="GO:0000150">
    <property type="term" value="F:DNA strand exchange activity"/>
    <property type="evidence" value="ECO:0007669"/>
    <property type="project" value="InterPro"/>
</dbReference>
<proteinExistence type="inferred from homology"/>
<evidence type="ECO:0000313" key="6">
    <source>
        <dbReference type="EMBL" id="CAB4334737.1"/>
    </source>
</evidence>
<name>A0A6J5Z0Q6_9ZZZZ</name>
<feature type="domain" description="Resolvase/invertase-type recombinase catalytic" evidence="5">
    <location>
        <begin position="4"/>
        <end position="137"/>
    </location>
</feature>
<dbReference type="PROSITE" id="PS51736">
    <property type="entry name" value="RECOMBINASES_3"/>
    <property type="match status" value="1"/>
</dbReference>
<dbReference type="EMBL" id="CAESAI010000008">
    <property type="protein sequence ID" value="CAB4334737.1"/>
    <property type="molecule type" value="Genomic_DNA"/>
</dbReference>
<dbReference type="Gene3D" id="1.10.10.60">
    <property type="entry name" value="Homeodomain-like"/>
    <property type="match status" value="1"/>
</dbReference>
<dbReference type="InterPro" id="IPR036162">
    <property type="entry name" value="Resolvase-like_N_sf"/>
</dbReference>
<dbReference type="PROSITE" id="PS00398">
    <property type="entry name" value="RECOMBINASES_2"/>
    <property type="match status" value="1"/>
</dbReference>
<sequence length="188" mass="20837">MTTKRIGYSRISTADQTVDSQKDALLKAGVDSIYSDIYTGTKASRPELDRLKDQLRAGDTIVITRLDRLGRSTKDLLNLVSDLQDKGVHLEVLEQSINTSTPEGKLFFTLVASFAEFEREIMRARTMDGLKAARARGKVGGRKSVMTTAKINTAQQMYSEGKYVTEIAEVLGVSRPTIYRALELQKSA</sequence>
<evidence type="ECO:0000256" key="3">
    <source>
        <dbReference type="ARBA" id="ARBA00023125"/>
    </source>
</evidence>
<evidence type="ECO:0000256" key="4">
    <source>
        <dbReference type="ARBA" id="ARBA00023172"/>
    </source>
</evidence>
<dbReference type="GO" id="GO:0003677">
    <property type="term" value="F:DNA binding"/>
    <property type="evidence" value="ECO:0007669"/>
    <property type="project" value="UniProtKB-KW"/>
</dbReference>
<dbReference type="SUPFAM" id="SSF46689">
    <property type="entry name" value="Homeodomain-like"/>
    <property type="match status" value="1"/>
</dbReference>
<reference evidence="6" key="1">
    <citation type="submission" date="2020-05" db="EMBL/GenBank/DDBJ databases">
        <authorList>
            <person name="Chiriac C."/>
            <person name="Salcher M."/>
            <person name="Ghai R."/>
            <person name="Kavagutti S V."/>
        </authorList>
    </citation>
    <scope>NUCLEOTIDE SEQUENCE</scope>
</reference>
<keyword evidence="4" id="KW-0233">DNA recombination</keyword>
<dbReference type="PANTHER" id="PTHR30461">
    <property type="entry name" value="DNA-INVERTASE FROM LAMBDOID PROPHAGE"/>
    <property type="match status" value="1"/>
</dbReference>
<dbReference type="InterPro" id="IPR009057">
    <property type="entry name" value="Homeodomain-like_sf"/>
</dbReference>
<dbReference type="AlphaFoldDB" id="A0A6J5Z0Q6"/>
<protein>
    <submittedName>
        <fullName evidence="6">Unannotated protein</fullName>
    </submittedName>
</protein>
<dbReference type="Pfam" id="PF00239">
    <property type="entry name" value="Resolvase"/>
    <property type="match status" value="1"/>
</dbReference>
<dbReference type="InterPro" id="IPR006118">
    <property type="entry name" value="Recombinase_CS"/>
</dbReference>
<dbReference type="InterPro" id="IPR050639">
    <property type="entry name" value="SSR_resolvase"/>
</dbReference>
<comment type="similarity">
    <text evidence="1">Belongs to the site-specific recombinase resolvase family.</text>
</comment>
<evidence type="ECO:0000256" key="2">
    <source>
        <dbReference type="ARBA" id="ARBA00022908"/>
    </source>
</evidence>
<accession>A0A6J5Z0Q6</accession>
<dbReference type="Gene3D" id="3.40.50.1390">
    <property type="entry name" value="Resolvase, N-terminal catalytic domain"/>
    <property type="match status" value="1"/>
</dbReference>
<keyword evidence="2" id="KW-0229">DNA integration</keyword>
<evidence type="ECO:0000256" key="1">
    <source>
        <dbReference type="ARBA" id="ARBA00009913"/>
    </source>
</evidence>
<keyword evidence="3" id="KW-0238">DNA-binding</keyword>
<dbReference type="SMART" id="SM00857">
    <property type="entry name" value="Resolvase"/>
    <property type="match status" value="1"/>
</dbReference>
<dbReference type="CDD" id="cd00569">
    <property type="entry name" value="HTH_Hin_like"/>
    <property type="match status" value="1"/>
</dbReference>